<dbReference type="HAMAP" id="MF_00985">
    <property type="entry name" value="2am3keto_CoA_ligase"/>
    <property type="match status" value="1"/>
</dbReference>
<proteinExistence type="inferred from homology"/>
<dbReference type="InterPro" id="IPR011282">
    <property type="entry name" value="2am3keto_CoA_ligase"/>
</dbReference>
<dbReference type="Pfam" id="PF00155">
    <property type="entry name" value="Aminotran_1_2"/>
    <property type="match status" value="1"/>
</dbReference>
<protein>
    <recommendedName>
        <fullName evidence="6">Aminotransferase class I/classII large domain-containing protein</fullName>
    </recommendedName>
</protein>
<dbReference type="InterPro" id="IPR050087">
    <property type="entry name" value="AON_synthase_class-II"/>
</dbReference>
<comment type="cofactor">
    <cofactor evidence="1">
        <name>pyridoxal 5'-phosphate</name>
        <dbReference type="ChEBI" id="CHEBI:597326"/>
    </cofactor>
</comment>
<comment type="similarity">
    <text evidence="2">Belongs to the class-II pyridoxal-phosphate-dependent aminotransferase family.</text>
</comment>
<dbReference type="SUPFAM" id="SSF53383">
    <property type="entry name" value="PLP-dependent transferases"/>
    <property type="match status" value="1"/>
</dbReference>
<evidence type="ECO:0000313" key="8">
    <source>
        <dbReference type="Proteomes" id="UP001642520"/>
    </source>
</evidence>
<dbReference type="InterPro" id="IPR001917">
    <property type="entry name" value="Aminotrans_II_pyridoxalP_BS"/>
</dbReference>
<evidence type="ECO:0000256" key="3">
    <source>
        <dbReference type="ARBA" id="ARBA00022679"/>
    </source>
</evidence>
<dbReference type="PROSITE" id="PS00599">
    <property type="entry name" value="AA_TRANSFER_CLASS_2"/>
    <property type="match status" value="1"/>
</dbReference>
<dbReference type="InterPro" id="IPR004839">
    <property type="entry name" value="Aminotransferase_I/II_large"/>
</dbReference>
<keyword evidence="3" id="KW-0808">Transferase</keyword>
<dbReference type="EMBL" id="CAXAJV020001289">
    <property type="protein sequence ID" value="CAL7938873.1"/>
    <property type="molecule type" value="Genomic_DNA"/>
</dbReference>
<evidence type="ECO:0000256" key="5">
    <source>
        <dbReference type="ARBA" id="ARBA00023315"/>
    </source>
</evidence>
<feature type="domain" description="Aminotransferase class I/classII large" evidence="6">
    <location>
        <begin position="43"/>
        <end position="384"/>
    </location>
</feature>
<evidence type="ECO:0000259" key="6">
    <source>
        <dbReference type="Pfam" id="PF00155"/>
    </source>
</evidence>
<dbReference type="Gene3D" id="3.40.640.10">
    <property type="entry name" value="Type I PLP-dependent aspartate aminotransferase-like (Major domain)"/>
    <property type="match status" value="1"/>
</dbReference>
<dbReference type="InterPro" id="IPR015422">
    <property type="entry name" value="PyrdxlP-dep_Trfase_small"/>
</dbReference>
<keyword evidence="4" id="KW-0663">Pyridoxal phosphate</keyword>
<organism evidence="7 8">
    <name type="scientific">Xylocopa violacea</name>
    <name type="common">Violet carpenter bee</name>
    <name type="synonym">Apis violacea</name>
    <dbReference type="NCBI Taxonomy" id="135666"/>
    <lineage>
        <taxon>Eukaryota</taxon>
        <taxon>Metazoa</taxon>
        <taxon>Ecdysozoa</taxon>
        <taxon>Arthropoda</taxon>
        <taxon>Hexapoda</taxon>
        <taxon>Insecta</taxon>
        <taxon>Pterygota</taxon>
        <taxon>Neoptera</taxon>
        <taxon>Endopterygota</taxon>
        <taxon>Hymenoptera</taxon>
        <taxon>Apocrita</taxon>
        <taxon>Aculeata</taxon>
        <taxon>Apoidea</taxon>
        <taxon>Anthophila</taxon>
        <taxon>Apidae</taxon>
        <taxon>Xylocopa</taxon>
        <taxon>Xylocopa</taxon>
    </lineage>
</organism>
<accession>A0ABP1NFM1</accession>
<evidence type="ECO:0000256" key="4">
    <source>
        <dbReference type="ARBA" id="ARBA00022898"/>
    </source>
</evidence>
<sequence length="395" mass="43487">MSLLTECITPELKAIEAAGTWKKERIIASPQRTRITLTNGVEALNFCANNYLGLSDNKEVISAAKLALDKYGAGLSSVRFICGTQEIHVELEKKIAEFHGREGAILYASCFDANAGLFETLLNSEDTVLSDELNHASIIDGIRLCKAKKHRYKHRDMEDLENKLRDSMSSRLRLIATDGVFSMDGTVAPLLKILELAKKYNALTFVDDCHATGFFGNTGRGTEDYFNQLGSIDIINSTLGKALGGAAGGYTTGKEELINLLRQRSRPYLFSNSLPPPVVASANKVMDLITNTTEFLDRLKSNTDLFRNNMKAAGFTISGDNHPICPVMIGNARLASEFADKMIEQGIYVIGFSYPVVPKDKARIRVQISAAHSRNDIEQAVNAFVRIGRELEVIN</sequence>
<evidence type="ECO:0000256" key="1">
    <source>
        <dbReference type="ARBA" id="ARBA00001933"/>
    </source>
</evidence>
<name>A0ABP1NFM1_XYLVO</name>
<keyword evidence="5" id="KW-0012">Acyltransferase</keyword>
<dbReference type="InterPro" id="IPR015424">
    <property type="entry name" value="PyrdxlP-dep_Trfase"/>
</dbReference>
<keyword evidence="8" id="KW-1185">Reference proteome</keyword>
<dbReference type="InterPro" id="IPR015421">
    <property type="entry name" value="PyrdxlP-dep_Trfase_major"/>
</dbReference>
<dbReference type="PANTHER" id="PTHR13693:SF102">
    <property type="entry name" value="2-AMINO-3-KETOBUTYRATE COENZYME A LIGASE, MITOCHONDRIAL"/>
    <property type="match status" value="1"/>
</dbReference>
<dbReference type="Proteomes" id="UP001642520">
    <property type="component" value="Unassembled WGS sequence"/>
</dbReference>
<comment type="caution">
    <text evidence="7">The sequence shown here is derived from an EMBL/GenBank/DDBJ whole genome shotgun (WGS) entry which is preliminary data.</text>
</comment>
<dbReference type="CDD" id="cd06454">
    <property type="entry name" value="KBL_like"/>
    <property type="match status" value="1"/>
</dbReference>
<gene>
    <name evidence="7" type="ORF">XYLVIOL_LOCUS3546</name>
</gene>
<dbReference type="NCBIfam" id="TIGR01822">
    <property type="entry name" value="2am3keto_CoA"/>
    <property type="match status" value="1"/>
</dbReference>
<dbReference type="Gene3D" id="3.90.1150.10">
    <property type="entry name" value="Aspartate Aminotransferase, domain 1"/>
    <property type="match status" value="1"/>
</dbReference>
<reference evidence="7 8" key="1">
    <citation type="submission" date="2024-08" db="EMBL/GenBank/DDBJ databases">
        <authorList>
            <person name="Will J Nash"/>
            <person name="Angela Man"/>
            <person name="Seanna McTaggart"/>
            <person name="Kendall Baker"/>
            <person name="Tom Barker"/>
            <person name="Leah Catchpole"/>
            <person name="Alex Durrant"/>
            <person name="Karim Gharbi"/>
            <person name="Naomi Irish"/>
            <person name="Gemy Kaithakottil"/>
            <person name="Debby Ku"/>
            <person name="Aaliyah Providence"/>
            <person name="Felix Shaw"/>
            <person name="David Swarbreck"/>
            <person name="Chris Watkins"/>
            <person name="Ann M. McCartney"/>
            <person name="Giulio Formenti"/>
            <person name="Alice Mouton"/>
            <person name="Noel Vella"/>
            <person name="Bjorn M von Reumont"/>
            <person name="Adriana Vella"/>
            <person name="Wilfried Haerty"/>
        </authorList>
    </citation>
    <scope>NUCLEOTIDE SEQUENCE [LARGE SCALE GENOMIC DNA]</scope>
</reference>
<dbReference type="NCBIfam" id="NF005394">
    <property type="entry name" value="PRK06939.1"/>
    <property type="match status" value="1"/>
</dbReference>
<evidence type="ECO:0000256" key="2">
    <source>
        <dbReference type="ARBA" id="ARBA00008392"/>
    </source>
</evidence>
<dbReference type="PANTHER" id="PTHR13693">
    <property type="entry name" value="CLASS II AMINOTRANSFERASE/8-AMINO-7-OXONONANOATE SYNTHASE"/>
    <property type="match status" value="1"/>
</dbReference>
<evidence type="ECO:0000313" key="7">
    <source>
        <dbReference type="EMBL" id="CAL7938873.1"/>
    </source>
</evidence>